<evidence type="ECO:0000256" key="6">
    <source>
        <dbReference type="SAM" id="Phobius"/>
    </source>
</evidence>
<dbReference type="InterPro" id="IPR000620">
    <property type="entry name" value="EamA_dom"/>
</dbReference>
<feature type="transmembrane region" description="Helical" evidence="6">
    <location>
        <begin position="262"/>
        <end position="283"/>
    </location>
</feature>
<evidence type="ECO:0000256" key="1">
    <source>
        <dbReference type="ARBA" id="ARBA00004141"/>
    </source>
</evidence>
<feature type="transmembrane region" description="Helical" evidence="6">
    <location>
        <begin position="113"/>
        <end position="135"/>
    </location>
</feature>
<keyword evidence="2 6" id="KW-0812">Transmembrane</keyword>
<dbReference type="SUPFAM" id="SSF103481">
    <property type="entry name" value="Multidrug resistance efflux transporter EmrE"/>
    <property type="match status" value="1"/>
</dbReference>
<evidence type="ECO:0000313" key="9">
    <source>
        <dbReference type="Proteomes" id="UP001465976"/>
    </source>
</evidence>
<name>A0ABR3F0J8_9AGAR</name>
<evidence type="ECO:0000313" key="8">
    <source>
        <dbReference type="EMBL" id="KAL0568715.1"/>
    </source>
</evidence>
<comment type="caution">
    <text evidence="8">The sequence shown here is derived from an EMBL/GenBank/DDBJ whole genome shotgun (WGS) entry which is preliminary data.</text>
</comment>
<evidence type="ECO:0000256" key="4">
    <source>
        <dbReference type="ARBA" id="ARBA00023136"/>
    </source>
</evidence>
<evidence type="ECO:0000256" key="5">
    <source>
        <dbReference type="SAM" id="MobiDB-lite"/>
    </source>
</evidence>
<feature type="transmembrane region" description="Helical" evidence="6">
    <location>
        <begin position="171"/>
        <end position="192"/>
    </location>
</feature>
<protein>
    <recommendedName>
        <fullName evidence="7">EamA domain-containing protein</fullName>
    </recommendedName>
</protein>
<organism evidence="8 9">
    <name type="scientific">Marasmius crinis-equi</name>
    <dbReference type="NCBI Taxonomy" id="585013"/>
    <lineage>
        <taxon>Eukaryota</taxon>
        <taxon>Fungi</taxon>
        <taxon>Dikarya</taxon>
        <taxon>Basidiomycota</taxon>
        <taxon>Agaricomycotina</taxon>
        <taxon>Agaricomycetes</taxon>
        <taxon>Agaricomycetidae</taxon>
        <taxon>Agaricales</taxon>
        <taxon>Marasmiineae</taxon>
        <taxon>Marasmiaceae</taxon>
        <taxon>Marasmius</taxon>
    </lineage>
</organism>
<dbReference type="InterPro" id="IPR037185">
    <property type="entry name" value="EmrE-like"/>
</dbReference>
<comment type="subcellular location">
    <subcellularLocation>
        <location evidence="1">Membrane</location>
        <topology evidence="1">Multi-pass membrane protein</topology>
    </subcellularLocation>
</comment>
<feature type="region of interest" description="Disordered" evidence="5">
    <location>
        <begin position="369"/>
        <end position="413"/>
    </location>
</feature>
<gene>
    <name evidence="8" type="ORF">V5O48_013268</name>
</gene>
<keyword evidence="9" id="KW-1185">Reference proteome</keyword>
<dbReference type="Pfam" id="PF00892">
    <property type="entry name" value="EamA"/>
    <property type="match status" value="1"/>
</dbReference>
<feature type="compositionally biased region" description="Basic and acidic residues" evidence="5">
    <location>
        <begin position="398"/>
        <end position="413"/>
    </location>
</feature>
<dbReference type="PANTHER" id="PTHR22911">
    <property type="entry name" value="ACYL-MALONYL CONDENSING ENZYME-RELATED"/>
    <property type="match status" value="1"/>
</dbReference>
<keyword evidence="4 6" id="KW-0472">Membrane</keyword>
<evidence type="ECO:0000256" key="2">
    <source>
        <dbReference type="ARBA" id="ARBA00022692"/>
    </source>
</evidence>
<proteinExistence type="predicted"/>
<dbReference type="Proteomes" id="UP001465976">
    <property type="component" value="Unassembled WGS sequence"/>
</dbReference>
<sequence length="413" mass="45153">MSSCDHPNNFLELNNSHAAPTTPSRLQRIKSPITHFFSDNCDLILVVASQAYLASANFLVKGLNSMDPPIPILEVILIRMVSTPVFSSSKHDPIQRLYHSAESPFLGPKGVRLLLILKGLGSFLGIFGFYSSLQWISLSDATGLAFLAPLTATFARSVILKEKFVKNQAIGVVLSLFGVILIARPIALFGYIPEVVDEALRTELDEPASPIKETTPDQRLLAVGRVNVPSRCIRLDYICLNRSLRNSLVVCLRVIDKRASALHSILASFSQSIIAATIGMIVTQTPFVIPSSFRLALTLLEIGVAGLTAQLLLNMGILKGKERAKMAIYTQIVWASVAEKIELHTSPPLLSIVGIAIITGCAVFVTRTKEQTSPEEKGRKEPMGMVERPDDVVMEEGLLGKETQKDVDEHESK</sequence>
<evidence type="ECO:0000256" key="3">
    <source>
        <dbReference type="ARBA" id="ARBA00022989"/>
    </source>
</evidence>
<reference evidence="8 9" key="1">
    <citation type="submission" date="2024-02" db="EMBL/GenBank/DDBJ databases">
        <title>A draft genome for the cacao thread blight pathogen Marasmius crinis-equi.</title>
        <authorList>
            <person name="Cohen S.P."/>
            <person name="Baruah I.K."/>
            <person name="Amoako-Attah I."/>
            <person name="Bukari Y."/>
            <person name="Meinhardt L.W."/>
            <person name="Bailey B.A."/>
        </authorList>
    </citation>
    <scope>NUCLEOTIDE SEQUENCE [LARGE SCALE GENOMIC DNA]</scope>
    <source>
        <strain evidence="8 9">GH-76</strain>
    </source>
</reference>
<keyword evidence="3 6" id="KW-1133">Transmembrane helix</keyword>
<feature type="compositionally biased region" description="Basic and acidic residues" evidence="5">
    <location>
        <begin position="369"/>
        <end position="391"/>
    </location>
</feature>
<feature type="transmembrane region" description="Helical" evidence="6">
    <location>
        <begin position="295"/>
        <end position="313"/>
    </location>
</feature>
<dbReference type="EMBL" id="JBAHYK010001273">
    <property type="protein sequence ID" value="KAL0568715.1"/>
    <property type="molecule type" value="Genomic_DNA"/>
</dbReference>
<feature type="domain" description="EamA" evidence="7">
    <location>
        <begin position="73"/>
        <end position="183"/>
    </location>
</feature>
<evidence type="ECO:0000259" key="7">
    <source>
        <dbReference type="Pfam" id="PF00892"/>
    </source>
</evidence>
<dbReference type="PANTHER" id="PTHR22911:SF6">
    <property type="entry name" value="SOLUTE CARRIER FAMILY 35 MEMBER G1"/>
    <property type="match status" value="1"/>
</dbReference>
<accession>A0ABR3F0J8</accession>